<organism evidence="1 2">
    <name type="scientific">Butyrivibrio fibrisolvens</name>
    <dbReference type="NCBI Taxonomy" id="831"/>
    <lineage>
        <taxon>Bacteria</taxon>
        <taxon>Bacillati</taxon>
        <taxon>Bacillota</taxon>
        <taxon>Clostridia</taxon>
        <taxon>Lachnospirales</taxon>
        <taxon>Lachnospiraceae</taxon>
        <taxon>Butyrivibrio</taxon>
    </lineage>
</organism>
<proteinExistence type="predicted"/>
<dbReference type="SUPFAM" id="SSF56784">
    <property type="entry name" value="HAD-like"/>
    <property type="match status" value="1"/>
</dbReference>
<dbReference type="EMBL" id="FOGJ01000010">
    <property type="protein sequence ID" value="SER74970.1"/>
    <property type="molecule type" value="Genomic_DNA"/>
</dbReference>
<dbReference type="OrthoDB" id="1666512at2"/>
<dbReference type="GO" id="GO:0016791">
    <property type="term" value="F:phosphatase activity"/>
    <property type="evidence" value="ECO:0007669"/>
    <property type="project" value="TreeGrafter"/>
</dbReference>
<dbReference type="Gene3D" id="3.40.50.1000">
    <property type="entry name" value="HAD superfamily/HAD-like"/>
    <property type="match status" value="2"/>
</dbReference>
<evidence type="ECO:0000313" key="2">
    <source>
        <dbReference type="Proteomes" id="UP000182584"/>
    </source>
</evidence>
<dbReference type="Proteomes" id="UP000182584">
    <property type="component" value="Unassembled WGS sequence"/>
</dbReference>
<accession>A0A1H9RQ91</accession>
<dbReference type="InterPro" id="IPR023214">
    <property type="entry name" value="HAD_sf"/>
</dbReference>
<dbReference type="GO" id="GO:0000287">
    <property type="term" value="F:magnesium ion binding"/>
    <property type="evidence" value="ECO:0007669"/>
    <property type="project" value="TreeGrafter"/>
</dbReference>
<dbReference type="PANTHER" id="PTHR10000:SF8">
    <property type="entry name" value="HAD SUPERFAMILY HYDROLASE-LIKE, TYPE 3"/>
    <property type="match status" value="1"/>
</dbReference>
<dbReference type="Pfam" id="PF08282">
    <property type="entry name" value="Hydrolase_3"/>
    <property type="match status" value="2"/>
</dbReference>
<dbReference type="AlphaFoldDB" id="A0A1H9RQ91"/>
<name>A0A1H9RQ91_BUTFI</name>
<protein>
    <submittedName>
        <fullName evidence="1">HAD-superfamily hydrolase, subfamily IIB</fullName>
    </submittedName>
</protein>
<dbReference type="PIRSF" id="PIRSF030802">
    <property type="entry name" value="UCP030802"/>
    <property type="match status" value="1"/>
</dbReference>
<dbReference type="GO" id="GO:0005829">
    <property type="term" value="C:cytosol"/>
    <property type="evidence" value="ECO:0007669"/>
    <property type="project" value="TreeGrafter"/>
</dbReference>
<dbReference type="InterPro" id="IPR036412">
    <property type="entry name" value="HAD-like_sf"/>
</dbReference>
<keyword evidence="1" id="KW-0378">Hydrolase</keyword>
<reference evidence="1 2" key="1">
    <citation type="submission" date="2016-10" db="EMBL/GenBank/DDBJ databases">
        <authorList>
            <person name="de Groot N.N."/>
        </authorList>
    </citation>
    <scope>NUCLEOTIDE SEQUENCE [LARGE SCALE GENOMIC DNA]</scope>
    <source>
        <strain evidence="1 2">AR40</strain>
    </source>
</reference>
<dbReference type="InterPro" id="IPR024197">
    <property type="entry name" value="TPP-like"/>
</dbReference>
<evidence type="ECO:0000313" key="1">
    <source>
        <dbReference type="EMBL" id="SER74970.1"/>
    </source>
</evidence>
<dbReference type="RefSeq" id="WP_074755858.1">
    <property type="nucleotide sequence ID" value="NZ_FOGJ01000010.1"/>
</dbReference>
<sequence length="253" mass="29326">MNKIVIACDLDNTLIHSYKYKKDGDICIEWIDGEEQGFIDEKTFELLEEVRKNAEFVPVTTRSIEQFTRINWERDVCPEFAVTTNGAMLLKRGTKDSSWEDESKQLLENYRTELDDILAKLQEEDYYVRCRKVDEMYVYVSCKDGVDVDRIVSYYSDKTKLNIAASGRKIYFLPPDFNKGSAIERLKACFKPEFIIAAGDSKIDIPMLEKADLAFCKPSIFDAVDNKNKRIFIDENDLMGSILNEIKSWEIIL</sequence>
<gene>
    <name evidence="1" type="ORF">SAMN04487884_11069</name>
</gene>
<dbReference type="PANTHER" id="PTHR10000">
    <property type="entry name" value="PHOSPHOSERINE PHOSPHATASE"/>
    <property type="match status" value="1"/>
</dbReference>